<dbReference type="InterPro" id="IPR000424">
    <property type="entry name" value="Primosome_PriB/ssb"/>
</dbReference>
<reference evidence="4" key="1">
    <citation type="submission" date="2020-03" db="EMBL/GenBank/DDBJ databases">
        <title>A high-quality chromosome-level genome assembly of a woody plant with both climbing and erect habits, Rhamnella rubrinervis.</title>
        <authorList>
            <person name="Lu Z."/>
            <person name="Yang Y."/>
            <person name="Zhu X."/>
            <person name="Sun Y."/>
        </authorList>
    </citation>
    <scope>NUCLEOTIDE SEQUENCE</scope>
    <source>
        <strain evidence="4">BYM</strain>
        <tissue evidence="4">Leaf</tissue>
    </source>
</reference>
<dbReference type="PANTHER" id="PTHR10302:SF18">
    <property type="entry name" value="PROTEIN OSB1, MITOCHONDRIAL"/>
    <property type="match status" value="1"/>
</dbReference>
<dbReference type="OrthoDB" id="1078367at2759"/>
<evidence type="ECO:0000313" key="4">
    <source>
        <dbReference type="EMBL" id="KAF3446228.1"/>
    </source>
</evidence>
<dbReference type="GO" id="GO:0003697">
    <property type="term" value="F:single-stranded DNA binding"/>
    <property type="evidence" value="ECO:0007669"/>
    <property type="project" value="InterPro"/>
</dbReference>
<feature type="region of interest" description="Disordered" evidence="3">
    <location>
        <begin position="252"/>
        <end position="276"/>
    </location>
</feature>
<dbReference type="EMBL" id="VOIH02000005">
    <property type="protein sequence ID" value="KAF3446228.1"/>
    <property type="molecule type" value="Genomic_DNA"/>
</dbReference>
<keyword evidence="1 2" id="KW-0238">DNA-binding</keyword>
<dbReference type="Proteomes" id="UP000796880">
    <property type="component" value="Unassembled WGS sequence"/>
</dbReference>
<dbReference type="GO" id="GO:0006264">
    <property type="term" value="P:mitochondrial DNA replication"/>
    <property type="evidence" value="ECO:0007669"/>
    <property type="project" value="TreeGrafter"/>
</dbReference>
<proteinExistence type="predicted"/>
<dbReference type="PROSITE" id="PS50935">
    <property type="entry name" value="SSB"/>
    <property type="match status" value="1"/>
</dbReference>
<dbReference type="PANTHER" id="PTHR10302">
    <property type="entry name" value="SINGLE-STRANDED DNA-BINDING PROTEIN"/>
    <property type="match status" value="1"/>
</dbReference>
<name>A0A8K0MHU4_9ROSA</name>
<protein>
    <submittedName>
        <fullName evidence="4">Uncharacterized protein</fullName>
    </submittedName>
</protein>
<gene>
    <name evidence="4" type="ORF">FNV43_RR11407</name>
</gene>
<dbReference type="Gene3D" id="2.40.50.140">
    <property type="entry name" value="Nucleic acid-binding proteins"/>
    <property type="match status" value="1"/>
</dbReference>
<dbReference type="InterPro" id="IPR012340">
    <property type="entry name" value="NA-bd_OB-fold"/>
</dbReference>
<dbReference type="AlphaFoldDB" id="A0A8K0MHU4"/>
<evidence type="ECO:0000256" key="3">
    <source>
        <dbReference type="SAM" id="MobiDB-lite"/>
    </source>
</evidence>
<evidence type="ECO:0000256" key="1">
    <source>
        <dbReference type="ARBA" id="ARBA00023125"/>
    </source>
</evidence>
<dbReference type="InterPro" id="IPR011344">
    <property type="entry name" value="ssDNA-bd"/>
</dbReference>
<organism evidence="4 5">
    <name type="scientific">Rhamnella rubrinervis</name>
    <dbReference type="NCBI Taxonomy" id="2594499"/>
    <lineage>
        <taxon>Eukaryota</taxon>
        <taxon>Viridiplantae</taxon>
        <taxon>Streptophyta</taxon>
        <taxon>Embryophyta</taxon>
        <taxon>Tracheophyta</taxon>
        <taxon>Spermatophyta</taxon>
        <taxon>Magnoliopsida</taxon>
        <taxon>eudicotyledons</taxon>
        <taxon>Gunneridae</taxon>
        <taxon>Pentapetalae</taxon>
        <taxon>rosids</taxon>
        <taxon>fabids</taxon>
        <taxon>Rosales</taxon>
        <taxon>Rhamnaceae</taxon>
        <taxon>rhamnoid group</taxon>
        <taxon>Rhamneae</taxon>
        <taxon>Rhamnella</taxon>
    </lineage>
</organism>
<accession>A0A8K0MHU4</accession>
<sequence length="276" mass="32199">MKAVRFLTLTKKPFSSPSLQRLVPFSSSPAANPRFSNYFPDEAEGTSSVYRHALKFQRPVSIHSSELVKNSASFIGTVLYPIRVLNTEDGRFGVDTSLNVKTSSQWKESFRIRLCMWDELAKLSFQHLKPNDFIYVSGWLGSYAREDQNGDIRTYYSVTARELNYVTQRHDLTCKRDDGKQSDRGETGLEKYRTRLNLWQVFFANPDEWWDNRSKRNVNPRLPDFKHKDTGEALWQNSDDPPWIKKQLQLLDSKKAEQGQGERLRGSRISKWEYDE</sequence>
<keyword evidence="5" id="KW-1185">Reference proteome</keyword>
<dbReference type="SUPFAM" id="SSF50249">
    <property type="entry name" value="Nucleic acid-binding proteins"/>
    <property type="match status" value="1"/>
</dbReference>
<dbReference type="GO" id="GO:0042645">
    <property type="term" value="C:mitochondrial nucleoid"/>
    <property type="evidence" value="ECO:0007669"/>
    <property type="project" value="TreeGrafter"/>
</dbReference>
<evidence type="ECO:0000256" key="2">
    <source>
        <dbReference type="PROSITE-ProRule" id="PRU00252"/>
    </source>
</evidence>
<comment type="caution">
    <text evidence="4">The sequence shown here is derived from an EMBL/GenBank/DDBJ whole genome shotgun (WGS) entry which is preliminary data.</text>
</comment>
<evidence type="ECO:0000313" key="5">
    <source>
        <dbReference type="Proteomes" id="UP000796880"/>
    </source>
</evidence>